<keyword evidence="4 6" id="KW-1133">Transmembrane helix</keyword>
<keyword evidence="3 6" id="KW-0812">Transmembrane</keyword>
<dbReference type="PROSITE" id="PS50850">
    <property type="entry name" value="MFS"/>
    <property type="match status" value="1"/>
</dbReference>
<feature type="transmembrane region" description="Helical" evidence="6">
    <location>
        <begin position="339"/>
        <end position="358"/>
    </location>
</feature>
<feature type="domain" description="Major facilitator superfamily (MFS) profile" evidence="7">
    <location>
        <begin position="10"/>
        <end position="388"/>
    </location>
</feature>
<keyword evidence="2" id="KW-0813">Transport</keyword>
<dbReference type="InterPro" id="IPR052714">
    <property type="entry name" value="MFS_Exporter"/>
</dbReference>
<evidence type="ECO:0000256" key="3">
    <source>
        <dbReference type="ARBA" id="ARBA00022692"/>
    </source>
</evidence>
<evidence type="ECO:0000313" key="9">
    <source>
        <dbReference type="Proteomes" id="UP000077271"/>
    </source>
</evidence>
<feature type="transmembrane region" description="Helical" evidence="6">
    <location>
        <begin position="364"/>
        <end position="383"/>
    </location>
</feature>
<dbReference type="GO" id="GO:0005886">
    <property type="term" value="C:plasma membrane"/>
    <property type="evidence" value="ECO:0007669"/>
    <property type="project" value="UniProtKB-SubCell"/>
</dbReference>
<feature type="transmembrane region" description="Helical" evidence="6">
    <location>
        <begin position="47"/>
        <end position="65"/>
    </location>
</feature>
<dbReference type="InterPro" id="IPR011701">
    <property type="entry name" value="MFS"/>
</dbReference>
<dbReference type="SUPFAM" id="SSF103473">
    <property type="entry name" value="MFS general substrate transporter"/>
    <property type="match status" value="1"/>
</dbReference>
<evidence type="ECO:0000256" key="6">
    <source>
        <dbReference type="SAM" id="Phobius"/>
    </source>
</evidence>
<dbReference type="RefSeq" id="WP_018395528.1">
    <property type="nucleotide sequence ID" value="NZ_LQWZ01000036.1"/>
</dbReference>
<dbReference type="Pfam" id="PF07690">
    <property type="entry name" value="MFS_1"/>
    <property type="match status" value="1"/>
</dbReference>
<feature type="transmembrane region" description="Helical" evidence="6">
    <location>
        <begin position="77"/>
        <end position="94"/>
    </location>
</feature>
<feature type="transmembrane region" description="Helical" evidence="6">
    <location>
        <begin position="271"/>
        <end position="291"/>
    </location>
</feature>
<organism evidence="8 9">
    <name type="scientific">Domibacillus aminovorans</name>
    <dbReference type="NCBI Taxonomy" id="29332"/>
    <lineage>
        <taxon>Bacteria</taxon>
        <taxon>Bacillati</taxon>
        <taxon>Bacillota</taxon>
        <taxon>Bacilli</taxon>
        <taxon>Bacillales</taxon>
        <taxon>Bacillaceae</taxon>
        <taxon>Domibacillus</taxon>
    </lineage>
</organism>
<dbReference type="CDD" id="cd17489">
    <property type="entry name" value="MFS_YfcJ_like"/>
    <property type="match status" value="1"/>
</dbReference>
<evidence type="ECO:0000256" key="1">
    <source>
        <dbReference type="ARBA" id="ARBA00004651"/>
    </source>
</evidence>
<reference evidence="8 9" key="1">
    <citation type="submission" date="2016-01" db="EMBL/GenBank/DDBJ databases">
        <title>Investigation of taxonomic status of Bacillus aminovorans.</title>
        <authorList>
            <person name="Verma A."/>
            <person name="Pal Y."/>
            <person name="Krishnamurthi S."/>
        </authorList>
    </citation>
    <scope>NUCLEOTIDE SEQUENCE [LARGE SCALE GENOMIC DNA]</scope>
    <source>
        <strain evidence="8 9">DSM 4337</strain>
    </source>
</reference>
<feature type="transmembrane region" description="Helical" evidence="6">
    <location>
        <begin position="241"/>
        <end position="259"/>
    </location>
</feature>
<dbReference type="InterPro" id="IPR020846">
    <property type="entry name" value="MFS_dom"/>
</dbReference>
<comment type="caution">
    <text evidence="8">The sequence shown here is derived from an EMBL/GenBank/DDBJ whole genome shotgun (WGS) entry which is preliminary data.</text>
</comment>
<proteinExistence type="predicted"/>
<dbReference type="Gene3D" id="1.20.1250.20">
    <property type="entry name" value="MFS general substrate transporter like domains"/>
    <property type="match status" value="1"/>
</dbReference>
<evidence type="ECO:0000259" key="7">
    <source>
        <dbReference type="PROSITE" id="PS50850"/>
    </source>
</evidence>
<feature type="transmembrane region" description="Helical" evidence="6">
    <location>
        <begin position="164"/>
        <end position="186"/>
    </location>
</feature>
<feature type="transmembrane region" description="Helical" evidence="6">
    <location>
        <begin position="207"/>
        <end position="229"/>
    </location>
</feature>
<dbReference type="PANTHER" id="PTHR23531">
    <property type="entry name" value="QUINOLENE RESISTANCE PROTEIN NORA"/>
    <property type="match status" value="1"/>
</dbReference>
<feature type="transmembrane region" description="Helical" evidence="6">
    <location>
        <begin position="106"/>
        <end position="127"/>
    </location>
</feature>
<protein>
    <submittedName>
        <fullName evidence="8">Multidrug MFS transporter</fullName>
    </submittedName>
</protein>
<feature type="transmembrane region" description="Helical" evidence="6">
    <location>
        <begin position="139"/>
        <end position="158"/>
    </location>
</feature>
<accession>A0A177KJE6</accession>
<dbReference type="GO" id="GO:0022857">
    <property type="term" value="F:transmembrane transporter activity"/>
    <property type="evidence" value="ECO:0007669"/>
    <property type="project" value="InterPro"/>
</dbReference>
<dbReference type="AlphaFoldDB" id="A0A177KJE6"/>
<dbReference type="OrthoDB" id="9814001at2"/>
<dbReference type="EMBL" id="LQWZ01000036">
    <property type="protein sequence ID" value="OAH53244.1"/>
    <property type="molecule type" value="Genomic_DNA"/>
</dbReference>
<name>A0A177KJE6_9BACI</name>
<evidence type="ECO:0000256" key="5">
    <source>
        <dbReference type="ARBA" id="ARBA00023136"/>
    </source>
</evidence>
<dbReference type="InterPro" id="IPR036259">
    <property type="entry name" value="MFS_trans_sf"/>
</dbReference>
<sequence>MNKAKLWTKDFISVSTGNFFLFMTFYFLLVTLPVYILQGQGGTEAQAGLVTTVFLIAAILIRPFAGQWIGMFGRKKVFVTSLFLYLVTMILYLVATNFNVLLALRFFQGISFGMATTAAGAIVANIIPHSRRGEGMGYFVLSNNLAMAIGPFAGLTLFNGWGMTAAYIACIVISVIALIIGLSLAADHSGSARFGSMFRLKLHPEHLFEKSALPIALTGAFFSVGYASILSFVPVYAGELNIGGIASYFFIVYAVLLVLSRPFTGRWFDQYGENIIVIPSIVLFAAGLIVLSLANGAVLYFVAAGMIGIGWGTLFPSFQTIAIARARPERKATATATFLSFYDFGIGVGAVVIGAAVAGMGFKAMYASLAVYVLIGILVYMTAAKTKKEKTSVPELNEQ</sequence>
<feature type="transmembrane region" description="Helical" evidence="6">
    <location>
        <begin position="297"/>
        <end position="318"/>
    </location>
</feature>
<evidence type="ECO:0000256" key="2">
    <source>
        <dbReference type="ARBA" id="ARBA00022448"/>
    </source>
</evidence>
<dbReference type="PANTHER" id="PTHR23531:SF2">
    <property type="entry name" value="PERMEASE"/>
    <property type="match status" value="1"/>
</dbReference>
<dbReference type="Proteomes" id="UP000077271">
    <property type="component" value="Unassembled WGS sequence"/>
</dbReference>
<comment type="subcellular location">
    <subcellularLocation>
        <location evidence="1">Cell membrane</location>
        <topology evidence="1">Multi-pass membrane protein</topology>
    </subcellularLocation>
</comment>
<gene>
    <name evidence="8" type="ORF">AWH48_12905</name>
</gene>
<evidence type="ECO:0000256" key="4">
    <source>
        <dbReference type="ARBA" id="ARBA00022989"/>
    </source>
</evidence>
<evidence type="ECO:0000313" key="8">
    <source>
        <dbReference type="EMBL" id="OAH53244.1"/>
    </source>
</evidence>
<feature type="transmembrane region" description="Helical" evidence="6">
    <location>
        <begin position="12"/>
        <end position="35"/>
    </location>
</feature>
<keyword evidence="5 6" id="KW-0472">Membrane</keyword>